<dbReference type="EMBL" id="PYAX01000019">
    <property type="protein sequence ID" value="PSL51640.1"/>
    <property type="molecule type" value="Genomic_DNA"/>
</dbReference>
<evidence type="ECO:0000256" key="1">
    <source>
        <dbReference type="SAM" id="SignalP"/>
    </source>
</evidence>
<comment type="caution">
    <text evidence="2">The sequence shown here is derived from an EMBL/GenBank/DDBJ whole genome shotgun (WGS) entry which is preliminary data.</text>
</comment>
<proteinExistence type="predicted"/>
<reference evidence="2 3" key="1">
    <citation type="submission" date="2018-03" db="EMBL/GenBank/DDBJ databases">
        <title>Genomic Encyclopedia of Type Strains, Phase III (KMG-III): the genomes of soil and plant-associated and newly described type strains.</title>
        <authorList>
            <person name="Whitman W."/>
        </authorList>
    </citation>
    <scope>NUCLEOTIDE SEQUENCE [LARGE SCALE GENOMIC DNA]</scope>
    <source>
        <strain evidence="2 3">CGMCC 4.7097</strain>
    </source>
</reference>
<keyword evidence="1" id="KW-0732">Signal</keyword>
<dbReference type="PROSITE" id="PS51318">
    <property type="entry name" value="TAT"/>
    <property type="match status" value="1"/>
</dbReference>
<feature type="chain" id="PRO_5038771452" description="Secreted protein" evidence="1">
    <location>
        <begin position="23"/>
        <end position="242"/>
    </location>
</feature>
<organism evidence="2 3">
    <name type="scientific">Saccharothrix carnea</name>
    <dbReference type="NCBI Taxonomy" id="1280637"/>
    <lineage>
        <taxon>Bacteria</taxon>
        <taxon>Bacillati</taxon>
        <taxon>Actinomycetota</taxon>
        <taxon>Actinomycetes</taxon>
        <taxon>Pseudonocardiales</taxon>
        <taxon>Pseudonocardiaceae</taxon>
        <taxon>Saccharothrix</taxon>
    </lineage>
</organism>
<sequence length="242" mass="25277">MTRTSRRAAVAALASTAMIGLAAALPQQAAAQPSPVPAFDFADCPAIPAGADPARWRCEVLVSSGTIKFGNRAEQDTGALRLTFAEGQLDGKFAQVFGALRAEPAPVPGGLLGVPGNHPLLRADLRIEYAGFADFLSDGDRMGVQHLKLRLLNGLVPDTCAIGDDTDPVVFRPVRTSGPDRISADPPVLGFTIEDTAFAVPAARGCGGLDRLVDRKFGLPSPAGANSMRLTTLVGLKSYTEL</sequence>
<gene>
    <name evidence="2" type="ORF">B0I31_11970</name>
</gene>
<protein>
    <recommendedName>
        <fullName evidence="4">Secreted protein</fullName>
    </recommendedName>
</protein>
<evidence type="ECO:0000313" key="3">
    <source>
        <dbReference type="Proteomes" id="UP000241118"/>
    </source>
</evidence>
<dbReference type="OrthoDB" id="4461339at2"/>
<accession>A0A2P8HZJ1</accession>
<dbReference type="RefSeq" id="WP_106619742.1">
    <property type="nucleotide sequence ID" value="NZ_PYAX01000019.1"/>
</dbReference>
<name>A0A2P8HZJ1_SACCR</name>
<dbReference type="InterPro" id="IPR006311">
    <property type="entry name" value="TAT_signal"/>
</dbReference>
<dbReference type="Proteomes" id="UP000241118">
    <property type="component" value="Unassembled WGS sequence"/>
</dbReference>
<keyword evidence="3" id="KW-1185">Reference proteome</keyword>
<dbReference type="AlphaFoldDB" id="A0A2P8HZJ1"/>
<evidence type="ECO:0008006" key="4">
    <source>
        <dbReference type="Google" id="ProtNLM"/>
    </source>
</evidence>
<feature type="signal peptide" evidence="1">
    <location>
        <begin position="1"/>
        <end position="22"/>
    </location>
</feature>
<evidence type="ECO:0000313" key="2">
    <source>
        <dbReference type="EMBL" id="PSL51640.1"/>
    </source>
</evidence>